<organism evidence="3">
    <name type="scientific">marine metagenome</name>
    <dbReference type="NCBI Taxonomy" id="408172"/>
    <lineage>
        <taxon>unclassified sequences</taxon>
        <taxon>metagenomes</taxon>
        <taxon>ecological metagenomes</taxon>
    </lineage>
</organism>
<dbReference type="SUPFAM" id="SSF82649">
    <property type="entry name" value="SufE/NifU"/>
    <property type="match status" value="1"/>
</dbReference>
<dbReference type="PANTHER" id="PTHR43597">
    <property type="entry name" value="SULFUR ACCEPTOR PROTEIN CSDE"/>
    <property type="match status" value="1"/>
</dbReference>
<dbReference type="InterPro" id="IPR003808">
    <property type="entry name" value="Fe-S_metab-assoc_dom"/>
</dbReference>
<reference evidence="3" key="1">
    <citation type="submission" date="2018-05" db="EMBL/GenBank/DDBJ databases">
        <authorList>
            <person name="Lanie J.A."/>
            <person name="Ng W.-L."/>
            <person name="Kazmierczak K.M."/>
            <person name="Andrzejewski T.M."/>
            <person name="Davidsen T.M."/>
            <person name="Wayne K.J."/>
            <person name="Tettelin H."/>
            <person name="Glass J.I."/>
            <person name="Rusch D."/>
            <person name="Podicherti R."/>
            <person name="Tsui H.-C.T."/>
            <person name="Winkler M.E."/>
        </authorList>
    </citation>
    <scope>NUCLEOTIDE SEQUENCE</scope>
</reference>
<dbReference type="Pfam" id="PF02657">
    <property type="entry name" value="SufE"/>
    <property type="match status" value="1"/>
</dbReference>
<name>A0A381SFS4_9ZZZZ</name>
<comment type="similarity">
    <text evidence="1">Belongs to the SufE family.</text>
</comment>
<evidence type="ECO:0000313" key="3">
    <source>
        <dbReference type="EMBL" id="SVA02339.1"/>
    </source>
</evidence>
<dbReference type="AlphaFoldDB" id="A0A381SFS4"/>
<sequence length="128" mass="14108">MSDIEELFSVFDDPKDKLAQLMDIAKESEGIPINQRTEQTRVYGCASQAWVIGQKIGNNYVFRCDSDALIVKGLLSLLCKIFSGHQAMEIHSLDHSKILKLVGLSGSISVQRTNGFASAVDKIHKISV</sequence>
<protein>
    <recommendedName>
        <fullName evidence="2">Fe-S metabolism associated domain-containing protein</fullName>
    </recommendedName>
</protein>
<dbReference type="PANTHER" id="PTHR43597:SF5">
    <property type="entry name" value="SUFE-LIKE PROTEIN 2, CHLOROPLASTIC"/>
    <property type="match status" value="1"/>
</dbReference>
<evidence type="ECO:0000259" key="2">
    <source>
        <dbReference type="Pfam" id="PF02657"/>
    </source>
</evidence>
<evidence type="ECO:0000256" key="1">
    <source>
        <dbReference type="ARBA" id="ARBA00010282"/>
    </source>
</evidence>
<feature type="domain" description="Fe-S metabolism associated" evidence="2">
    <location>
        <begin position="7"/>
        <end position="125"/>
    </location>
</feature>
<gene>
    <name evidence="3" type="ORF">METZ01_LOCUS55193</name>
</gene>
<dbReference type="Gene3D" id="3.90.1010.10">
    <property type="match status" value="1"/>
</dbReference>
<dbReference type="EMBL" id="UINC01002995">
    <property type="protein sequence ID" value="SVA02339.1"/>
    <property type="molecule type" value="Genomic_DNA"/>
</dbReference>
<proteinExistence type="inferred from homology"/>
<accession>A0A381SFS4</accession>